<dbReference type="Gene3D" id="1.25.40.20">
    <property type="entry name" value="Ankyrin repeat-containing domain"/>
    <property type="match status" value="1"/>
</dbReference>
<evidence type="ECO:0000256" key="3">
    <source>
        <dbReference type="ARBA" id="ARBA00022475"/>
    </source>
</evidence>
<evidence type="ECO:0000256" key="8">
    <source>
        <dbReference type="ARBA" id="ARBA00022723"/>
    </source>
</evidence>
<reference evidence="22" key="1">
    <citation type="submission" date="2020-07" db="EMBL/GenBank/DDBJ databases">
        <title>A long reads based de novo assembly of the rainbow trout Arlee double haploid line genome.</title>
        <authorList>
            <person name="Gao G."/>
            <person name="Palti Y."/>
        </authorList>
    </citation>
    <scope>NUCLEOTIDE SEQUENCE [LARGE SCALE GENOMIC DNA]</scope>
</reference>
<evidence type="ECO:0000256" key="15">
    <source>
        <dbReference type="ARBA" id="ARBA00023136"/>
    </source>
</evidence>
<feature type="transmembrane region" description="Helical" evidence="20">
    <location>
        <begin position="422"/>
        <end position="441"/>
    </location>
</feature>
<feature type="transmembrane region" description="Helical" evidence="20">
    <location>
        <begin position="256"/>
        <end position="280"/>
    </location>
</feature>
<feature type="repeat" description="ANK" evidence="18">
    <location>
        <begin position="92"/>
        <end position="124"/>
    </location>
</feature>
<dbReference type="AlphaFoldDB" id="A0A8C7S4L0"/>
<evidence type="ECO:0000256" key="13">
    <source>
        <dbReference type="ARBA" id="ARBA00023043"/>
    </source>
</evidence>
<keyword evidence="9" id="KW-0677">Repeat</keyword>
<evidence type="ECO:0000313" key="22">
    <source>
        <dbReference type="Ensembl" id="ENSOMYP00000059922.2"/>
    </source>
</evidence>
<keyword evidence="23" id="KW-1185">Reference proteome</keyword>
<evidence type="ECO:0000256" key="4">
    <source>
        <dbReference type="ARBA" id="ARBA00022553"/>
    </source>
</evidence>
<keyword evidence="2" id="KW-0813">Transport</keyword>
<dbReference type="InterPro" id="IPR008344">
    <property type="entry name" value="TRPV5/TRPV6"/>
</dbReference>
<reference evidence="22" key="2">
    <citation type="submission" date="2025-08" db="UniProtKB">
        <authorList>
            <consortium name="Ensembl"/>
        </authorList>
    </citation>
    <scope>IDENTIFICATION</scope>
</reference>
<dbReference type="PROSITE" id="PS50088">
    <property type="entry name" value="ANK_REPEAT"/>
    <property type="match status" value="2"/>
</dbReference>
<dbReference type="InterPro" id="IPR002110">
    <property type="entry name" value="Ankyrin_rpt"/>
</dbReference>
<feature type="transmembrane region" description="Helical" evidence="20">
    <location>
        <begin position="315"/>
        <end position="333"/>
    </location>
</feature>
<keyword evidence="13 18" id="KW-0040">ANK repeat</keyword>
<keyword evidence="11" id="KW-0112">Calmodulin-binding</keyword>
<feature type="transmembrane region" description="Helical" evidence="20">
    <location>
        <begin position="380"/>
        <end position="401"/>
    </location>
</feature>
<organism evidence="22 23">
    <name type="scientific">Oncorhynchus mykiss</name>
    <name type="common">Rainbow trout</name>
    <name type="synonym">Salmo gairdneri</name>
    <dbReference type="NCBI Taxonomy" id="8022"/>
    <lineage>
        <taxon>Eukaryota</taxon>
        <taxon>Metazoa</taxon>
        <taxon>Chordata</taxon>
        <taxon>Craniata</taxon>
        <taxon>Vertebrata</taxon>
        <taxon>Euteleostomi</taxon>
        <taxon>Actinopterygii</taxon>
        <taxon>Neopterygii</taxon>
        <taxon>Teleostei</taxon>
        <taxon>Protacanthopterygii</taxon>
        <taxon>Salmoniformes</taxon>
        <taxon>Salmonidae</taxon>
        <taxon>Salmoninae</taxon>
        <taxon>Oncorhynchus</taxon>
    </lineage>
</organism>
<keyword evidence="14" id="KW-0406">Ion transport</keyword>
<proteinExistence type="predicted"/>
<evidence type="ECO:0000256" key="20">
    <source>
        <dbReference type="SAM" id="Phobius"/>
    </source>
</evidence>
<evidence type="ECO:0000259" key="21">
    <source>
        <dbReference type="Pfam" id="PF00520"/>
    </source>
</evidence>
<evidence type="ECO:0000313" key="23">
    <source>
        <dbReference type="Proteomes" id="UP000694395"/>
    </source>
</evidence>
<dbReference type="GO" id="GO:0046872">
    <property type="term" value="F:metal ion binding"/>
    <property type="evidence" value="ECO:0007669"/>
    <property type="project" value="UniProtKB-KW"/>
</dbReference>
<dbReference type="PANTHER" id="PTHR10582:SF25">
    <property type="entry name" value="TRANSIENT RECEPTOR POTENTIAL CATION CHANNEL SUBFAMILY V MEMBER 6"/>
    <property type="match status" value="1"/>
</dbReference>
<feature type="transmembrane region" description="Helical" evidence="20">
    <location>
        <begin position="354"/>
        <end position="374"/>
    </location>
</feature>
<sequence>MAPPLCLNSNLQTHSFSHRTNDIPLFFAAKENSAGCIKKLLDCASTNIFERGALGETALHVAVLNDNMDAAIALMDGAPELINEPMTSDLFLGMTPLHIAVVNQNFNLVRSLIGKGADVATPRVTGLYFRKRRGGLLYYGEHILAFAACVGNQDIISMVINAGASTRAQDSIGNTVLHILVLQPNKTLACLALDLLLAHDVELDQTVPLDMVPNYRGLTPFKLAAKEGNLVARRILEVTPVRQLVSLKWNLYGKHYFRLLLLLYLLYIGTFTLCCVYRPLKDAPENYTVSDMDKTIRVQKTLKESYVTYGDNLRLAGEMISVLGALVILLLEIPDMLRVGAKQYFGQTALGGPFHVILIAYAFLVVLLCVFRVSGVQGEAVVMAVCLVLGWSNVMFFARGFQMLGPYVIMIQKIIFGDLTKFMWLSFIVLMGFSTSLWMVYMTQDPDSLPAYRSFPITLFSQFELSVGLIDLPVDHTITTPPIVHVLHCTFSVVSYILLLNLLIAMMSDTHWRVAQERDELWRTQVVATTLMLERRLPRCLWPRLGVCGLLYGLGERWYLRVEDRNDPLVQKMRRYVQAFSKDEDQSKEREEMENTDMSKGPGSPLIRPKHRGGIDGNRKSLACWQMIRHSALGLDVEQEEPEDDQEVRYV</sequence>
<evidence type="ECO:0000256" key="5">
    <source>
        <dbReference type="ARBA" id="ARBA00022568"/>
    </source>
</evidence>
<dbReference type="GO" id="GO:0098703">
    <property type="term" value="P:calcium ion import across plasma membrane"/>
    <property type="evidence" value="ECO:0007669"/>
    <property type="project" value="TreeGrafter"/>
</dbReference>
<comment type="catalytic activity">
    <reaction evidence="17">
        <text>Ca(2+)(in) = Ca(2+)(out)</text>
        <dbReference type="Rhea" id="RHEA:29671"/>
        <dbReference type="ChEBI" id="CHEBI:29108"/>
    </reaction>
</comment>
<keyword evidence="8" id="KW-0479">Metal-binding</keyword>
<dbReference type="GO" id="GO:0005262">
    <property type="term" value="F:calcium channel activity"/>
    <property type="evidence" value="ECO:0007669"/>
    <property type="project" value="UniProtKB-KW"/>
</dbReference>
<evidence type="ECO:0000256" key="17">
    <source>
        <dbReference type="ARBA" id="ARBA00036634"/>
    </source>
</evidence>
<keyword evidence="3" id="KW-1003">Cell membrane</keyword>
<evidence type="ECO:0000256" key="18">
    <source>
        <dbReference type="PROSITE-ProRule" id="PRU00023"/>
    </source>
</evidence>
<comment type="subcellular location">
    <subcellularLocation>
        <location evidence="1">Cell membrane</location>
        <topology evidence="1">Multi-pass membrane protein</topology>
    </subcellularLocation>
</comment>
<keyword evidence="5" id="KW-0109">Calcium transport</keyword>
<dbReference type="PROSITE" id="PS50297">
    <property type="entry name" value="ANK_REP_REGION"/>
    <property type="match status" value="1"/>
</dbReference>
<feature type="region of interest" description="Disordered" evidence="19">
    <location>
        <begin position="581"/>
        <end position="614"/>
    </location>
</feature>
<dbReference type="CDD" id="cd22192">
    <property type="entry name" value="TRPV5-6"/>
    <property type="match status" value="1"/>
</dbReference>
<keyword evidence="4" id="KW-0597">Phosphoprotein</keyword>
<dbReference type="SMART" id="SM00248">
    <property type="entry name" value="ANK"/>
    <property type="match status" value="5"/>
</dbReference>
<dbReference type="Proteomes" id="UP000694395">
    <property type="component" value="Chromosome 3"/>
</dbReference>
<feature type="domain" description="Ion transport" evidence="21">
    <location>
        <begin position="342"/>
        <end position="517"/>
    </location>
</feature>
<accession>A0A8C7S4L0</accession>
<dbReference type="PANTHER" id="PTHR10582">
    <property type="entry name" value="TRANSIENT RECEPTOR POTENTIAL ION CHANNEL PROTEIN"/>
    <property type="match status" value="1"/>
</dbReference>
<evidence type="ECO:0000256" key="11">
    <source>
        <dbReference type="ARBA" id="ARBA00022860"/>
    </source>
</evidence>
<evidence type="ECO:0000256" key="14">
    <source>
        <dbReference type="ARBA" id="ARBA00023065"/>
    </source>
</evidence>
<feature type="transmembrane region" description="Helical" evidence="20">
    <location>
        <begin position="483"/>
        <end position="504"/>
    </location>
</feature>
<evidence type="ECO:0000256" key="2">
    <source>
        <dbReference type="ARBA" id="ARBA00022448"/>
    </source>
</evidence>
<evidence type="ECO:0000256" key="19">
    <source>
        <dbReference type="SAM" id="MobiDB-lite"/>
    </source>
</evidence>
<keyword evidence="6" id="KW-0107">Calcium channel</keyword>
<dbReference type="InterPro" id="IPR036770">
    <property type="entry name" value="Ankyrin_rpt-contain_sf"/>
</dbReference>
<dbReference type="Pfam" id="PF12796">
    <property type="entry name" value="Ank_2"/>
    <property type="match status" value="1"/>
</dbReference>
<dbReference type="GO" id="GO:0005516">
    <property type="term" value="F:calmodulin binding"/>
    <property type="evidence" value="ECO:0007669"/>
    <property type="project" value="UniProtKB-KW"/>
</dbReference>
<evidence type="ECO:0000256" key="7">
    <source>
        <dbReference type="ARBA" id="ARBA00022692"/>
    </source>
</evidence>
<keyword evidence="15 20" id="KW-0472">Membrane</keyword>
<dbReference type="SUPFAM" id="SSF48403">
    <property type="entry name" value="Ankyrin repeat"/>
    <property type="match status" value="1"/>
</dbReference>
<protein>
    <submittedName>
        <fullName evidence="22">Epithelial calcium channel</fullName>
    </submittedName>
</protein>
<reference evidence="22" key="3">
    <citation type="submission" date="2025-09" db="UniProtKB">
        <authorList>
            <consortium name="Ensembl"/>
        </authorList>
    </citation>
    <scope>IDENTIFICATION</scope>
</reference>
<keyword evidence="12 20" id="KW-1133">Transmembrane helix</keyword>
<evidence type="ECO:0000256" key="1">
    <source>
        <dbReference type="ARBA" id="ARBA00004651"/>
    </source>
</evidence>
<dbReference type="InterPro" id="IPR024862">
    <property type="entry name" value="TRPV"/>
</dbReference>
<keyword evidence="7 20" id="KW-0812">Transmembrane</keyword>
<keyword evidence="16" id="KW-0407">Ion channel</keyword>
<dbReference type="Ensembl" id="ENSOMYT00000065230.2">
    <property type="protein sequence ID" value="ENSOMYP00000059922.2"/>
    <property type="gene ID" value="ENSOMYG00000027203.2"/>
</dbReference>
<evidence type="ECO:0000256" key="10">
    <source>
        <dbReference type="ARBA" id="ARBA00022837"/>
    </source>
</evidence>
<dbReference type="GeneTree" id="ENSGT00940000156687"/>
<dbReference type="Pfam" id="PF00520">
    <property type="entry name" value="Ion_trans"/>
    <property type="match status" value="1"/>
</dbReference>
<name>A0A8C7S4L0_ONCMY</name>
<dbReference type="GO" id="GO:0005886">
    <property type="term" value="C:plasma membrane"/>
    <property type="evidence" value="ECO:0007669"/>
    <property type="project" value="UniProtKB-SubCell"/>
</dbReference>
<gene>
    <name evidence="22" type="primary">trpv6</name>
</gene>
<keyword evidence="10" id="KW-0106">Calcium</keyword>
<evidence type="ECO:0000256" key="16">
    <source>
        <dbReference type="ARBA" id="ARBA00023303"/>
    </source>
</evidence>
<evidence type="ECO:0000256" key="12">
    <source>
        <dbReference type="ARBA" id="ARBA00022989"/>
    </source>
</evidence>
<dbReference type="InterPro" id="IPR005821">
    <property type="entry name" value="Ion_trans_dom"/>
</dbReference>
<dbReference type="PRINTS" id="PR01765">
    <property type="entry name" value="ECACCHANNEL"/>
</dbReference>
<feature type="compositionally biased region" description="Basic and acidic residues" evidence="19">
    <location>
        <begin position="581"/>
        <end position="593"/>
    </location>
</feature>
<evidence type="ECO:0000256" key="9">
    <source>
        <dbReference type="ARBA" id="ARBA00022737"/>
    </source>
</evidence>
<evidence type="ECO:0000256" key="6">
    <source>
        <dbReference type="ARBA" id="ARBA00022673"/>
    </source>
</evidence>
<feature type="repeat" description="ANK" evidence="18">
    <location>
        <begin position="139"/>
        <end position="171"/>
    </location>
</feature>